<name>A0ABU3CZ69_9FLAO</name>
<evidence type="ECO:0000313" key="3">
    <source>
        <dbReference type="EMBL" id="MDT0651667.1"/>
    </source>
</evidence>
<dbReference type="PANTHER" id="PTHR43081">
    <property type="entry name" value="ADENYLATE CYCLASE, TERMINAL-DIFFERENTIATION SPECIFIC-RELATED"/>
    <property type="match status" value="1"/>
</dbReference>
<dbReference type="RefSeq" id="WP_311485761.1">
    <property type="nucleotide sequence ID" value="NZ_JAVRHP010000152.1"/>
</dbReference>
<dbReference type="PANTHER" id="PTHR43081:SF1">
    <property type="entry name" value="ADENYLATE CYCLASE, TERMINAL-DIFFERENTIATION SPECIFIC"/>
    <property type="match status" value="1"/>
</dbReference>
<dbReference type="PROSITE" id="PS50125">
    <property type="entry name" value="GUANYLATE_CYCLASE_2"/>
    <property type="match status" value="1"/>
</dbReference>
<dbReference type="SUPFAM" id="SSF55073">
    <property type="entry name" value="Nucleotide cyclase"/>
    <property type="match status" value="1"/>
</dbReference>
<feature type="transmembrane region" description="Helical" evidence="1">
    <location>
        <begin position="126"/>
        <end position="145"/>
    </location>
</feature>
<dbReference type="Pfam" id="PF00211">
    <property type="entry name" value="Guanylate_cyc"/>
    <property type="match status" value="1"/>
</dbReference>
<comment type="caution">
    <text evidence="3">The sequence shown here is derived from an EMBL/GenBank/DDBJ whole genome shotgun (WGS) entry which is preliminary data.</text>
</comment>
<accession>A0ABU3CZ69</accession>
<keyword evidence="1" id="KW-0472">Membrane</keyword>
<dbReference type="EC" id="4.6.1.-" evidence="3"/>
<organism evidence="3 4">
    <name type="scientific">Autumnicola edwardsiae</name>
    <dbReference type="NCBI Taxonomy" id="3075594"/>
    <lineage>
        <taxon>Bacteria</taxon>
        <taxon>Pseudomonadati</taxon>
        <taxon>Bacteroidota</taxon>
        <taxon>Flavobacteriia</taxon>
        <taxon>Flavobacteriales</taxon>
        <taxon>Flavobacteriaceae</taxon>
        <taxon>Autumnicola</taxon>
    </lineage>
</organism>
<dbReference type="CDD" id="cd07302">
    <property type="entry name" value="CHD"/>
    <property type="match status" value="1"/>
</dbReference>
<keyword evidence="1" id="KW-0812">Transmembrane</keyword>
<gene>
    <name evidence="3" type="ORF">RM529_16055</name>
</gene>
<keyword evidence="1" id="KW-1133">Transmembrane helix</keyword>
<feature type="transmembrane region" description="Helical" evidence="1">
    <location>
        <begin position="79"/>
        <end position="106"/>
    </location>
</feature>
<dbReference type="Gene3D" id="3.30.70.1230">
    <property type="entry name" value="Nucleotide cyclase"/>
    <property type="match status" value="1"/>
</dbReference>
<evidence type="ECO:0000259" key="2">
    <source>
        <dbReference type="PROSITE" id="PS50125"/>
    </source>
</evidence>
<dbReference type="EMBL" id="JAVRHP010000152">
    <property type="protein sequence ID" value="MDT0651667.1"/>
    <property type="molecule type" value="Genomic_DNA"/>
</dbReference>
<reference evidence="3 4" key="1">
    <citation type="submission" date="2023-09" db="EMBL/GenBank/DDBJ databases">
        <authorList>
            <person name="Rey-Velasco X."/>
        </authorList>
    </citation>
    <scope>NUCLEOTIDE SEQUENCE [LARGE SCALE GENOMIC DNA]</scope>
    <source>
        <strain evidence="3 4">F297</strain>
    </source>
</reference>
<sequence length="351" mass="40498">MYQKYLLRVLVYIVVWVVAIGGFTFLREFGQVVIKDYIPFGIYQQIGVHLILGVIAGIIFGSLQFIFDKFIYKFVSLGFALLLGSLSYLIAIFSLLSFAIVVFAGILEEDLHVKLYIELLFSKEMLPIMLYCFLIASSINFISEIDKKFGPGNLRKMLTGKFYSPKEEERIFMFMDLRSSTSIAEKLGHIKYSELIQDCFKAVSVVEFYKAEVYQYVGDEVVLTWKKQAGLKDNRCIKAYLAFQEKILNKRNYYIEMYETVPEFKAGMHIGKITVAEVGEIKREIAYHGNTINTASRIQEECNAMGKDFLMSEDILKNITETEDFKFEYEGNIRLKGKNEAIKIYSLNQSY</sequence>
<dbReference type="GO" id="GO:0016829">
    <property type="term" value="F:lyase activity"/>
    <property type="evidence" value="ECO:0007669"/>
    <property type="project" value="UniProtKB-KW"/>
</dbReference>
<dbReference type="Proteomes" id="UP001248819">
    <property type="component" value="Unassembled WGS sequence"/>
</dbReference>
<evidence type="ECO:0000256" key="1">
    <source>
        <dbReference type="SAM" id="Phobius"/>
    </source>
</evidence>
<keyword evidence="3" id="KW-0456">Lyase</keyword>
<feature type="transmembrane region" description="Helical" evidence="1">
    <location>
        <begin position="46"/>
        <end position="67"/>
    </location>
</feature>
<feature type="domain" description="Guanylate cyclase" evidence="2">
    <location>
        <begin position="171"/>
        <end position="299"/>
    </location>
</feature>
<feature type="transmembrane region" description="Helical" evidence="1">
    <location>
        <begin position="5"/>
        <end position="26"/>
    </location>
</feature>
<keyword evidence="4" id="KW-1185">Reference proteome</keyword>
<dbReference type="InterPro" id="IPR001054">
    <property type="entry name" value="A/G_cyclase"/>
</dbReference>
<evidence type="ECO:0000313" key="4">
    <source>
        <dbReference type="Proteomes" id="UP001248819"/>
    </source>
</evidence>
<proteinExistence type="predicted"/>
<dbReference type="InterPro" id="IPR029787">
    <property type="entry name" value="Nucleotide_cyclase"/>
</dbReference>
<protein>
    <submittedName>
        <fullName evidence="3">Adenylate/guanylate cyclase domain-containing protein</fullName>
        <ecNumber evidence="3">4.6.1.-</ecNumber>
    </submittedName>
</protein>
<dbReference type="InterPro" id="IPR050697">
    <property type="entry name" value="Adenylyl/Guanylyl_Cyclase_3/4"/>
</dbReference>